<dbReference type="WBParaSite" id="MCU_001926-RA">
    <property type="protein sequence ID" value="MCU_001926-RA"/>
    <property type="gene ID" value="MCU_001926"/>
</dbReference>
<dbReference type="InterPro" id="IPR036322">
    <property type="entry name" value="WD40_repeat_dom_sf"/>
</dbReference>
<reference evidence="1 2" key="1">
    <citation type="submission" date="2019-11" db="UniProtKB">
        <authorList>
            <consortium name="WormBaseParasite"/>
        </authorList>
    </citation>
    <scope>IDENTIFICATION</scope>
</reference>
<protein>
    <submittedName>
        <fullName evidence="1 2">WD_REPEATS_REGION domain-containing protein</fullName>
    </submittedName>
</protein>
<sequence length="324" mass="34213">MAASHAFCLISQARDGKIRFWDTNQLLLSTSASIKPLLEIACCDYTFCPFAVWPLKGNGACDHRLAYVTTDDGDTTALCIEVIRSPDNLIVCSVDAGHISKLGMCMALSGLPSPEGTCRFLAGFEAGCVVVFDEGRPTTRLSPTCPTDTRPITCLAASVADPQGFRVAVGKAAANDAETGLADFDLLKVTIEDSTETHLERCAKQPKSSAHGISAVCWRRDGLLVAGGQWNGDIRCFSVASQGRARCLGDLRSPGAVVGGGTLMGEWSSVSGGTQTSSGDQQQQQQSLCVRSCLFLPSNWLITTAPASAGGAGALHVWDVYRDS</sequence>
<dbReference type="InterPro" id="IPR015943">
    <property type="entry name" value="WD40/YVTN_repeat-like_dom_sf"/>
</dbReference>
<dbReference type="AlphaFoldDB" id="A0A5K3EQB7"/>
<name>A0A5K3EQB7_MESCO</name>
<dbReference type="Gene3D" id="2.130.10.10">
    <property type="entry name" value="YVTN repeat-like/Quinoprotein amine dehydrogenase"/>
    <property type="match status" value="1"/>
</dbReference>
<evidence type="ECO:0000313" key="1">
    <source>
        <dbReference type="WBParaSite" id="MCU_001926-RA"/>
    </source>
</evidence>
<accession>A0A5K3EQB7</accession>
<proteinExistence type="predicted"/>
<evidence type="ECO:0000313" key="2">
    <source>
        <dbReference type="WBParaSite" id="MCU_001926-RB"/>
    </source>
</evidence>
<organism evidence="2">
    <name type="scientific">Mesocestoides corti</name>
    <name type="common">Flatworm</name>
    <dbReference type="NCBI Taxonomy" id="53468"/>
    <lineage>
        <taxon>Eukaryota</taxon>
        <taxon>Metazoa</taxon>
        <taxon>Spiralia</taxon>
        <taxon>Lophotrochozoa</taxon>
        <taxon>Platyhelminthes</taxon>
        <taxon>Cestoda</taxon>
        <taxon>Eucestoda</taxon>
        <taxon>Cyclophyllidea</taxon>
        <taxon>Mesocestoididae</taxon>
        <taxon>Mesocestoides</taxon>
    </lineage>
</organism>
<dbReference type="SUPFAM" id="SSF50978">
    <property type="entry name" value="WD40 repeat-like"/>
    <property type="match status" value="1"/>
</dbReference>
<dbReference type="WBParaSite" id="MCU_001926-RB">
    <property type="protein sequence ID" value="MCU_001926-RB"/>
    <property type="gene ID" value="MCU_001926"/>
</dbReference>